<dbReference type="Pfam" id="PF00728">
    <property type="entry name" value="Glyco_hydro_20"/>
    <property type="match status" value="1"/>
</dbReference>
<evidence type="ECO:0000256" key="9">
    <source>
        <dbReference type="SAM" id="SignalP"/>
    </source>
</evidence>
<dbReference type="GO" id="GO:0005975">
    <property type="term" value="P:carbohydrate metabolic process"/>
    <property type="evidence" value="ECO:0007669"/>
    <property type="project" value="InterPro"/>
</dbReference>
<evidence type="ECO:0000256" key="6">
    <source>
        <dbReference type="ARBA" id="ARBA00023295"/>
    </source>
</evidence>
<dbReference type="Pfam" id="PF14845">
    <property type="entry name" value="Glycohydro_20b2"/>
    <property type="match status" value="1"/>
</dbReference>
<evidence type="ECO:0000256" key="1">
    <source>
        <dbReference type="ARBA" id="ARBA00001231"/>
    </source>
</evidence>
<dbReference type="FunFam" id="3.20.20.80:FF:000063">
    <property type="entry name" value="Beta-hexosaminidase"/>
    <property type="match status" value="1"/>
</dbReference>
<comment type="caution">
    <text evidence="12">The sequence shown here is derived from an EMBL/GenBank/DDBJ whole genome shotgun (WGS) entry which is preliminary data.</text>
</comment>
<dbReference type="SUPFAM" id="SSF51445">
    <property type="entry name" value="(Trans)glycosidases"/>
    <property type="match status" value="1"/>
</dbReference>
<dbReference type="GO" id="GO:0016231">
    <property type="term" value="F:beta-N-acetylglucosaminidase activity"/>
    <property type="evidence" value="ECO:0007669"/>
    <property type="project" value="TreeGrafter"/>
</dbReference>
<comment type="catalytic activity">
    <reaction evidence="1 7">
        <text>Hydrolysis of terminal non-reducing N-acetyl-D-hexosamine residues in N-acetyl-beta-D-hexosaminides.</text>
        <dbReference type="EC" id="3.2.1.52"/>
    </reaction>
</comment>
<dbReference type="EMBL" id="JAVRJZ010000003">
    <property type="protein sequence ID" value="KAK2724945.1"/>
    <property type="molecule type" value="Genomic_DNA"/>
</dbReference>
<keyword evidence="13" id="KW-1185">Reference proteome</keyword>
<dbReference type="Gene3D" id="3.20.20.80">
    <property type="entry name" value="Glycosidases"/>
    <property type="match status" value="1"/>
</dbReference>
<dbReference type="PIRSF" id="PIRSF001093">
    <property type="entry name" value="B-hxosamndse_ab_euk"/>
    <property type="match status" value="1"/>
</dbReference>
<evidence type="ECO:0000313" key="13">
    <source>
        <dbReference type="Proteomes" id="UP001187531"/>
    </source>
</evidence>
<dbReference type="PANTHER" id="PTHR22600">
    <property type="entry name" value="BETA-HEXOSAMINIDASE"/>
    <property type="match status" value="1"/>
</dbReference>
<feature type="domain" description="Beta-hexosaminidase eukaryotic type N-terminal" evidence="11">
    <location>
        <begin position="66"/>
        <end position="210"/>
    </location>
</feature>
<feature type="chain" id="PRO_5041673410" description="Beta-hexosaminidase" evidence="9">
    <location>
        <begin position="17"/>
        <end position="631"/>
    </location>
</feature>
<dbReference type="CDD" id="cd06562">
    <property type="entry name" value="GH20_HexA_HexB-like"/>
    <property type="match status" value="1"/>
</dbReference>
<keyword evidence="5" id="KW-0325">Glycoprotein</keyword>
<reference evidence="12" key="1">
    <citation type="submission" date="2023-07" db="EMBL/GenBank/DDBJ databases">
        <title>Chromosome-level genome assembly of Artemia franciscana.</title>
        <authorList>
            <person name="Jo E."/>
        </authorList>
    </citation>
    <scope>NUCLEOTIDE SEQUENCE</scope>
    <source>
        <tissue evidence="12">Whole body</tissue>
    </source>
</reference>
<evidence type="ECO:0000256" key="7">
    <source>
        <dbReference type="PIRNR" id="PIRNR001093"/>
    </source>
</evidence>
<proteinExistence type="inferred from homology"/>
<feature type="signal peptide" evidence="9">
    <location>
        <begin position="1"/>
        <end position="16"/>
    </location>
</feature>
<evidence type="ECO:0000259" key="11">
    <source>
        <dbReference type="Pfam" id="PF14845"/>
    </source>
</evidence>
<evidence type="ECO:0000256" key="8">
    <source>
        <dbReference type="PIRSR" id="PIRSR001093-1"/>
    </source>
</evidence>
<evidence type="ECO:0000256" key="5">
    <source>
        <dbReference type="ARBA" id="ARBA00023180"/>
    </source>
</evidence>
<dbReference type="Gene3D" id="3.30.379.10">
    <property type="entry name" value="Chitobiase/beta-hexosaminidase domain 2-like"/>
    <property type="match status" value="1"/>
</dbReference>
<evidence type="ECO:0000259" key="10">
    <source>
        <dbReference type="Pfam" id="PF00728"/>
    </source>
</evidence>
<dbReference type="PRINTS" id="PR00738">
    <property type="entry name" value="GLHYDRLASE20"/>
</dbReference>
<feature type="active site" description="Proton donor" evidence="8">
    <location>
        <position position="398"/>
    </location>
</feature>
<dbReference type="Proteomes" id="UP001187531">
    <property type="component" value="Unassembled WGS sequence"/>
</dbReference>
<keyword evidence="3 9" id="KW-0732">Signal</keyword>
<comment type="similarity">
    <text evidence="2 7">Belongs to the glycosyl hydrolase 20 family.</text>
</comment>
<dbReference type="InterPro" id="IPR025705">
    <property type="entry name" value="Beta_hexosaminidase_sua/sub"/>
</dbReference>
<accession>A0AA88I6B9</accession>
<dbReference type="GO" id="GO:0030203">
    <property type="term" value="P:glycosaminoglycan metabolic process"/>
    <property type="evidence" value="ECO:0007669"/>
    <property type="project" value="TreeGrafter"/>
</dbReference>
<evidence type="ECO:0000256" key="4">
    <source>
        <dbReference type="ARBA" id="ARBA00022801"/>
    </source>
</evidence>
<evidence type="ECO:0000256" key="2">
    <source>
        <dbReference type="ARBA" id="ARBA00006285"/>
    </source>
</evidence>
<feature type="domain" description="Glycoside hydrolase family 20 catalytic" evidence="10">
    <location>
        <begin position="234"/>
        <end position="588"/>
    </location>
</feature>
<dbReference type="SUPFAM" id="SSF55545">
    <property type="entry name" value="beta-N-acetylhexosaminidase-like domain"/>
    <property type="match status" value="1"/>
</dbReference>
<dbReference type="PANTHER" id="PTHR22600:SF26">
    <property type="entry name" value="BETA-N-ACETYLHEXOSAMINIDASE"/>
    <property type="match status" value="1"/>
</dbReference>
<name>A0AA88I6B9_ARTSF</name>
<keyword evidence="6 7" id="KW-0326">Glycosidase</keyword>
<sequence length="631" mass="71670">MKILITFLCCLLVTNAKNFFRLSSTYNWKCESQSDGKTCVRYDSFTSPGGMTLAACKLTCRDDGALWPLPTGDFQLANTYVEVVKESFIFDAVTAPTPGGKTILDEMVPIFRGYLDMMENYNEGLGTHSQGTSGSDTKCNEESYTTPSFKLQRHIVSIDVVVTTEENTLTSETNESYTLSLETNGDKSVVAIVAPTVYGARHGLETLSQLIIYDPEVSAFLVTTQALINDSPVYSHRGLSMDTSRNYLPLPALKRIIDGLSYNKLNVFHWHITDTNAYPLVSSRVPQLTLYGAYTSSHVYSPDDIRELVRYAQARGVRVLPEFDAPSHVGNGWQWGPNYNLGNMVLCANKEPWQKYCVQPPCGQLNPVNENMYRILEEVYKDFNDVFDSDIFHMGGDEVLMVCWNETQEIINWLEENGKNRTQDDFLDLWDYFQKRALGLLDSVTGEQKPVVLWTSDLTAENHVEKYLDKNRYIIQVWDSSKESNISTHLYNKGYRIIMSNYDGLYLDCGFSGWVGAGNNWCSPYKGWQLMYDNDPVKIIEQGGTTVTNRSLILGGEAALWSEQVDEATVMGKLFPRLASVAERYWTDPKTTWKEAEIRFVHNRQRLVGRKIQADAVQPLWCYQNERLCYS</sequence>
<dbReference type="InterPro" id="IPR029019">
    <property type="entry name" value="HEX_eukaryotic_N"/>
</dbReference>
<dbReference type="GO" id="GO:0005886">
    <property type="term" value="C:plasma membrane"/>
    <property type="evidence" value="ECO:0007669"/>
    <property type="project" value="TreeGrafter"/>
</dbReference>
<keyword evidence="4 7" id="KW-0378">Hydrolase</keyword>
<protein>
    <recommendedName>
        <fullName evidence="7">Beta-hexosaminidase</fullName>
        <ecNumber evidence="7">3.2.1.52</ecNumber>
    </recommendedName>
</protein>
<evidence type="ECO:0000256" key="3">
    <source>
        <dbReference type="ARBA" id="ARBA00022729"/>
    </source>
</evidence>
<evidence type="ECO:0000313" key="12">
    <source>
        <dbReference type="EMBL" id="KAK2724945.1"/>
    </source>
</evidence>
<organism evidence="12 13">
    <name type="scientific">Artemia franciscana</name>
    <name type="common">Brine shrimp</name>
    <name type="synonym">Artemia sanfranciscana</name>
    <dbReference type="NCBI Taxonomy" id="6661"/>
    <lineage>
        <taxon>Eukaryota</taxon>
        <taxon>Metazoa</taxon>
        <taxon>Ecdysozoa</taxon>
        <taxon>Arthropoda</taxon>
        <taxon>Crustacea</taxon>
        <taxon>Branchiopoda</taxon>
        <taxon>Anostraca</taxon>
        <taxon>Artemiidae</taxon>
        <taxon>Artemia</taxon>
    </lineage>
</organism>
<dbReference type="AlphaFoldDB" id="A0AA88I6B9"/>
<dbReference type="InterPro" id="IPR017853">
    <property type="entry name" value="GH"/>
</dbReference>
<dbReference type="EC" id="3.2.1.52" evidence="7"/>
<gene>
    <name evidence="12" type="ORF">QYM36_001410</name>
</gene>
<dbReference type="InterPro" id="IPR029018">
    <property type="entry name" value="Hex-like_dom2"/>
</dbReference>
<dbReference type="InterPro" id="IPR015883">
    <property type="entry name" value="Glyco_hydro_20_cat"/>
</dbReference>